<dbReference type="HOGENOM" id="CLU_1679193_0_0_1"/>
<gene>
    <name evidence="2" type="ORF">VHEMI03187</name>
</gene>
<dbReference type="Proteomes" id="UP000039046">
    <property type="component" value="Unassembled WGS sequence"/>
</dbReference>
<organism evidence="2 3">
    <name type="scientific">[Torrubiella] hemipterigena</name>
    <dbReference type="NCBI Taxonomy" id="1531966"/>
    <lineage>
        <taxon>Eukaryota</taxon>
        <taxon>Fungi</taxon>
        <taxon>Dikarya</taxon>
        <taxon>Ascomycota</taxon>
        <taxon>Pezizomycotina</taxon>
        <taxon>Sordariomycetes</taxon>
        <taxon>Hypocreomycetidae</taxon>
        <taxon>Hypocreales</taxon>
        <taxon>Clavicipitaceae</taxon>
        <taxon>Clavicipitaceae incertae sedis</taxon>
        <taxon>'Torrubiella' clade</taxon>
    </lineage>
</organism>
<evidence type="ECO:0000313" key="3">
    <source>
        <dbReference type="Proteomes" id="UP000039046"/>
    </source>
</evidence>
<proteinExistence type="predicted"/>
<dbReference type="Pfam" id="PF24813">
    <property type="entry name" value="DUF7709"/>
    <property type="match status" value="1"/>
</dbReference>
<dbReference type="STRING" id="1531966.A0A0A1TA74"/>
<protein>
    <recommendedName>
        <fullName evidence="1">DUF7709 domain-containing protein</fullName>
    </recommendedName>
</protein>
<dbReference type="EMBL" id="CDHN01000001">
    <property type="protein sequence ID" value="CEJ83167.1"/>
    <property type="molecule type" value="Genomic_DNA"/>
</dbReference>
<accession>A0A0A1TA74</accession>
<feature type="domain" description="DUF7709" evidence="1">
    <location>
        <begin position="60"/>
        <end position="154"/>
    </location>
</feature>
<evidence type="ECO:0000313" key="2">
    <source>
        <dbReference type="EMBL" id="CEJ83167.1"/>
    </source>
</evidence>
<dbReference type="InterPro" id="IPR056126">
    <property type="entry name" value="DUF7709"/>
</dbReference>
<keyword evidence="3" id="KW-1185">Reference proteome</keyword>
<dbReference type="AlphaFoldDB" id="A0A0A1TA74"/>
<name>A0A0A1TA74_9HYPO</name>
<sequence length="157" mass="16901">MASVPQFRLVAQICRPSIQRRAAQPQHVIMGLRHGNLQFGAQFVQKIHTKDEATDSTASELHKINNQTLGAAAGSFPVVTLPNGDKLPTGTVGALLVNIKAYDKGNEQERQALEPAIRAAVPVLRKVGMFDLFPPEEWVEGGSPGRALVGTLALSEK</sequence>
<reference evidence="2 3" key="1">
    <citation type="journal article" date="2015" name="Genome Announc.">
        <title>Draft Genome Sequence and Gene Annotation of the Entomopathogenic Fungus Verticillium hemipterigenum.</title>
        <authorList>
            <person name="Horn F."/>
            <person name="Habel A."/>
            <person name="Scharf D.H."/>
            <person name="Dworschak J."/>
            <person name="Brakhage A.A."/>
            <person name="Guthke R."/>
            <person name="Hertweck C."/>
            <person name="Linde J."/>
        </authorList>
    </citation>
    <scope>NUCLEOTIDE SEQUENCE [LARGE SCALE GENOMIC DNA]</scope>
</reference>
<evidence type="ECO:0000259" key="1">
    <source>
        <dbReference type="Pfam" id="PF24813"/>
    </source>
</evidence>